<dbReference type="GeneID" id="5969550"/>
<name>Q0V1N1_PHANO</name>
<evidence type="ECO:0000313" key="1">
    <source>
        <dbReference type="EMBL" id="EAT90295.1"/>
    </source>
</evidence>
<proteinExistence type="predicted"/>
<sequence length="115" mass="12618">MQIHEQNPGRLRPAITAFSDIVVRKGFGDIVAIVAEKKAVEAGGPKREVTFQAKVQHIDELGRKSCNGCGGIQVEVDVGESTCRRETAVYQCYARGFGARESDLSESFYISCESY</sequence>
<dbReference type="KEGG" id="pno:SNOG_02083"/>
<dbReference type="EMBL" id="CH445327">
    <property type="protein sequence ID" value="EAT90295.1"/>
    <property type="molecule type" value="Genomic_DNA"/>
</dbReference>
<protein>
    <submittedName>
        <fullName evidence="1">Uncharacterized protein</fullName>
    </submittedName>
</protein>
<dbReference type="InParanoid" id="Q0V1N1"/>
<evidence type="ECO:0000313" key="2">
    <source>
        <dbReference type="Proteomes" id="UP000001055"/>
    </source>
</evidence>
<organism evidence="1 2">
    <name type="scientific">Phaeosphaeria nodorum (strain SN15 / ATCC MYA-4574 / FGSC 10173)</name>
    <name type="common">Glume blotch fungus</name>
    <name type="synonym">Parastagonospora nodorum</name>
    <dbReference type="NCBI Taxonomy" id="321614"/>
    <lineage>
        <taxon>Eukaryota</taxon>
        <taxon>Fungi</taxon>
        <taxon>Dikarya</taxon>
        <taxon>Ascomycota</taxon>
        <taxon>Pezizomycotina</taxon>
        <taxon>Dothideomycetes</taxon>
        <taxon>Pleosporomycetidae</taxon>
        <taxon>Pleosporales</taxon>
        <taxon>Pleosporineae</taxon>
        <taxon>Phaeosphaeriaceae</taxon>
        <taxon>Parastagonospora</taxon>
    </lineage>
</organism>
<dbReference type="Proteomes" id="UP000001055">
    <property type="component" value="Unassembled WGS sequence"/>
</dbReference>
<gene>
    <name evidence="1" type="ORF">SNOG_02083</name>
</gene>
<accession>Q0V1N1</accession>
<dbReference type="RefSeq" id="XP_001792700.1">
    <property type="nucleotide sequence ID" value="XM_001792648.1"/>
</dbReference>
<dbReference type="AlphaFoldDB" id="Q0V1N1"/>
<reference evidence="2" key="1">
    <citation type="journal article" date="2007" name="Plant Cell">
        <title>Dothideomycete-plant interactions illuminated by genome sequencing and EST analysis of the wheat pathogen Stagonospora nodorum.</title>
        <authorList>
            <person name="Hane J.K."/>
            <person name="Lowe R.G."/>
            <person name="Solomon P.S."/>
            <person name="Tan K.C."/>
            <person name="Schoch C.L."/>
            <person name="Spatafora J.W."/>
            <person name="Crous P.W."/>
            <person name="Kodira C."/>
            <person name="Birren B.W."/>
            <person name="Galagan J.E."/>
            <person name="Torriani S.F."/>
            <person name="McDonald B.A."/>
            <person name="Oliver R.P."/>
        </authorList>
    </citation>
    <scope>NUCLEOTIDE SEQUENCE [LARGE SCALE GENOMIC DNA]</scope>
    <source>
        <strain evidence="2">SN15 / ATCC MYA-4574 / FGSC 10173</strain>
    </source>
</reference>